<evidence type="ECO:0000313" key="1">
    <source>
        <dbReference type="EMBL" id="QSS64711.1"/>
    </source>
</evidence>
<protein>
    <submittedName>
        <fullName evidence="1">Uncharacterized protein</fullName>
    </submittedName>
</protein>
<proteinExistence type="predicted"/>
<sequence length="148" mass="17103">MKGPIRPMYKTASYHKLYRANPQKTKPKIRNATMTSLAGTALEMLNPSIRDGNEYALGREVNETVVRDALPFASNRNYMWRTTQLKKVAHHRKKCSTFRLAAFQIEPPPVALGRQSRLMHRRWRWSLPEVVCIVVLLHFRDPSATTQS</sequence>
<organism evidence="1 2">
    <name type="scientific">Ajellomyces capsulatus</name>
    <name type="common">Darling's disease fungus</name>
    <name type="synonym">Histoplasma capsulatum</name>
    <dbReference type="NCBI Taxonomy" id="5037"/>
    <lineage>
        <taxon>Eukaryota</taxon>
        <taxon>Fungi</taxon>
        <taxon>Dikarya</taxon>
        <taxon>Ascomycota</taxon>
        <taxon>Pezizomycotina</taxon>
        <taxon>Eurotiomycetes</taxon>
        <taxon>Eurotiomycetidae</taxon>
        <taxon>Onygenales</taxon>
        <taxon>Ajellomycetaceae</taxon>
        <taxon>Histoplasma</taxon>
    </lineage>
</organism>
<accession>A0A8A1MFL5</accession>
<reference evidence="1" key="1">
    <citation type="submission" date="2021-01" db="EMBL/GenBank/DDBJ databases">
        <title>Chromosome-level genome assembly of a human fungal pathogen reveals clustering of transcriptionally co-regulated genes.</title>
        <authorList>
            <person name="Voorhies M."/>
            <person name="Cohen S."/>
            <person name="Shea T.P."/>
            <person name="Petrus S."/>
            <person name="Munoz J.F."/>
            <person name="Poplawski S."/>
            <person name="Goldman W.E."/>
            <person name="Michael T."/>
            <person name="Cuomo C.A."/>
            <person name="Sil A."/>
            <person name="Beyhan S."/>
        </authorList>
    </citation>
    <scope>NUCLEOTIDE SEQUENCE</scope>
    <source>
        <strain evidence="1">WU24</strain>
    </source>
</reference>
<gene>
    <name evidence="1" type="ORF">I7I51_01782</name>
</gene>
<dbReference type="AlphaFoldDB" id="A0A8A1MFL5"/>
<dbReference type="VEuPathDB" id="FungiDB:I7I51_01782"/>
<name>A0A8A1MFL5_AJECA</name>
<dbReference type="EMBL" id="CP069114">
    <property type="protein sequence ID" value="QSS64711.1"/>
    <property type="molecule type" value="Genomic_DNA"/>
</dbReference>
<dbReference type="Proteomes" id="UP000663671">
    <property type="component" value="Chromosome 1"/>
</dbReference>
<evidence type="ECO:0000313" key="2">
    <source>
        <dbReference type="Proteomes" id="UP000663671"/>
    </source>
</evidence>